<accession>A0A6L5YS35</accession>
<protein>
    <submittedName>
        <fullName evidence="1">MobC family plasmid mobilization relaxosome protein</fullName>
    </submittedName>
</protein>
<sequence length="110" mass="12924">MADCIHCVRKTLRLMPEEAKELAEKSKSVHMNEAEYIRFLIRQKPSDYPEIRKLIKELINEVNRIGININQIAFHNNAELYSKKDKEQLMAYMQKLNHSVNEVVVKIGNQ</sequence>
<dbReference type="RefSeq" id="WP_154430093.1">
    <property type="nucleotide sequence ID" value="NZ_VUNI01000014.1"/>
</dbReference>
<dbReference type="Proteomes" id="UP000474024">
    <property type="component" value="Unassembled WGS sequence"/>
</dbReference>
<evidence type="ECO:0000313" key="2">
    <source>
        <dbReference type="Proteomes" id="UP000474024"/>
    </source>
</evidence>
<dbReference type="InterPro" id="IPR053842">
    <property type="entry name" value="NikA-like"/>
</dbReference>
<evidence type="ECO:0000313" key="1">
    <source>
        <dbReference type="EMBL" id="MST75128.1"/>
    </source>
</evidence>
<name>A0A6L5YS35_9FIRM</name>
<reference evidence="1 2" key="1">
    <citation type="submission" date="2019-08" db="EMBL/GenBank/DDBJ databases">
        <title>In-depth cultivation of the pig gut microbiome towards novel bacterial diversity and tailored functional studies.</title>
        <authorList>
            <person name="Wylensek D."/>
            <person name="Hitch T.C.A."/>
            <person name="Clavel T."/>
        </authorList>
    </citation>
    <scope>NUCLEOTIDE SEQUENCE [LARGE SCALE GENOMIC DNA]</scope>
    <source>
        <strain evidence="1 2">MUC/MUC-530-WT-4D</strain>
    </source>
</reference>
<keyword evidence="2" id="KW-1185">Reference proteome</keyword>
<proteinExistence type="predicted"/>
<comment type="caution">
    <text evidence="1">The sequence shown here is derived from an EMBL/GenBank/DDBJ whole genome shotgun (WGS) entry which is preliminary data.</text>
</comment>
<organism evidence="1 2">
    <name type="scientific">Roseburia porci</name>
    <dbReference type="NCBI Taxonomy" id="2605790"/>
    <lineage>
        <taxon>Bacteria</taxon>
        <taxon>Bacillati</taxon>
        <taxon>Bacillota</taxon>
        <taxon>Clostridia</taxon>
        <taxon>Lachnospirales</taxon>
        <taxon>Lachnospiraceae</taxon>
        <taxon>Roseburia</taxon>
    </lineage>
</organism>
<dbReference type="AlphaFoldDB" id="A0A6L5YS35"/>
<gene>
    <name evidence="1" type="ORF">FYJ75_08825</name>
</gene>
<dbReference type="EMBL" id="VUNI01000014">
    <property type="protein sequence ID" value="MST75128.1"/>
    <property type="molecule type" value="Genomic_DNA"/>
</dbReference>
<dbReference type="Pfam" id="PF21983">
    <property type="entry name" value="NikA-like"/>
    <property type="match status" value="1"/>
</dbReference>